<proteinExistence type="predicted"/>
<dbReference type="OrthoDB" id="872894at2"/>
<comment type="caution">
    <text evidence="1">The sequence shown here is derived from an EMBL/GenBank/DDBJ whole genome shotgun (WGS) entry which is preliminary data.</text>
</comment>
<keyword evidence="2" id="KW-1185">Reference proteome</keyword>
<evidence type="ECO:0000313" key="2">
    <source>
        <dbReference type="Proteomes" id="UP000295706"/>
    </source>
</evidence>
<dbReference type="Pfam" id="PF13030">
    <property type="entry name" value="DUF3891"/>
    <property type="match status" value="1"/>
</dbReference>
<gene>
    <name evidence="1" type="ORF">EZE20_03855</name>
</gene>
<dbReference type="RefSeq" id="WP_132114670.1">
    <property type="nucleotide sequence ID" value="NZ_SMJU01000002.1"/>
</dbReference>
<protein>
    <submittedName>
        <fullName evidence="1">DUF3891 family protein</fullName>
    </submittedName>
</protein>
<dbReference type="EMBL" id="SMJU01000002">
    <property type="protein sequence ID" value="TDB68065.1"/>
    <property type="molecule type" value="Genomic_DNA"/>
</dbReference>
<accession>A0A4V2XAL9</accession>
<name>A0A4V2XAL9_9BACT</name>
<reference evidence="1 2" key="1">
    <citation type="submission" date="2019-02" db="EMBL/GenBank/DDBJ databases">
        <title>Arundinibacter roseus gen. nov., sp. nov., a new member of the family Cytophagaceae.</title>
        <authorList>
            <person name="Szuroczki S."/>
            <person name="Khayer B."/>
            <person name="Sproer C."/>
            <person name="Toumi M."/>
            <person name="Szabo A."/>
            <person name="Felfoldi T."/>
            <person name="Schumann P."/>
            <person name="Toth E."/>
        </authorList>
    </citation>
    <scope>NUCLEOTIDE SEQUENCE [LARGE SCALE GENOMIC DNA]</scope>
    <source>
        <strain evidence="1 2">DMA-k-7a</strain>
    </source>
</reference>
<organism evidence="1 2">
    <name type="scientific">Arundinibacter roseus</name>
    <dbReference type="NCBI Taxonomy" id="2070510"/>
    <lineage>
        <taxon>Bacteria</taxon>
        <taxon>Pseudomonadati</taxon>
        <taxon>Bacteroidota</taxon>
        <taxon>Cytophagia</taxon>
        <taxon>Cytophagales</taxon>
        <taxon>Spirosomataceae</taxon>
        <taxon>Arundinibacter</taxon>
    </lineage>
</organism>
<dbReference type="InterPro" id="IPR024992">
    <property type="entry name" value="DUF3891"/>
</dbReference>
<sequence length="240" mass="27992">MIVKPIETGWEVIYQHAHGLLAAELALHWKVSERPPYFMQTLVAIAEHDDGLLDYRQTDTLTAAGAPLPFQFRSYNLEQCKGAMEVASAKNRWNALLTSHHLSFLYSDKKDLDAEMKAFLKEQRILQKKLTRDLGLQQEEVLQAYRFVECCDALSLVLCLDEVLPEKRQQDVSKTPQGEIIKIWEEQTLRLEPWPFEQSQVKVKVEFRELHQLQFTDSAELWRCLHEAEVSERCWTFTKS</sequence>
<evidence type="ECO:0000313" key="1">
    <source>
        <dbReference type="EMBL" id="TDB68065.1"/>
    </source>
</evidence>
<dbReference type="Proteomes" id="UP000295706">
    <property type="component" value="Unassembled WGS sequence"/>
</dbReference>
<dbReference type="AlphaFoldDB" id="A0A4V2XAL9"/>